<dbReference type="KEGG" id="vtu:IX91_13070"/>
<evidence type="ECO:0000313" key="5">
    <source>
        <dbReference type="Proteomes" id="UP000030071"/>
    </source>
</evidence>
<organism evidence="2 5">
    <name type="scientific">Vibrio tubiashii ATCC 19109</name>
    <dbReference type="NCBI Taxonomy" id="1051646"/>
    <lineage>
        <taxon>Bacteria</taxon>
        <taxon>Pseudomonadati</taxon>
        <taxon>Pseudomonadota</taxon>
        <taxon>Gammaproteobacteria</taxon>
        <taxon>Vibrionales</taxon>
        <taxon>Vibrionaceae</taxon>
        <taxon>Vibrio</taxon>
        <taxon>Vibrio oreintalis group</taxon>
    </lineage>
</organism>
<name>F9TC41_9VIBR</name>
<evidence type="ECO:0000256" key="1">
    <source>
        <dbReference type="SAM" id="MobiDB-lite"/>
    </source>
</evidence>
<feature type="region of interest" description="Disordered" evidence="1">
    <location>
        <begin position="350"/>
        <end position="376"/>
    </location>
</feature>
<dbReference type="Proteomes" id="UP000003836">
    <property type="component" value="Unassembled WGS sequence"/>
</dbReference>
<gene>
    <name evidence="2" type="ORF">IX91_13070</name>
    <name evidence="3" type="ORF">VITU9109_11910</name>
</gene>
<proteinExistence type="predicted"/>
<dbReference type="PATRIC" id="fig|1051646.9.peg.2570"/>
<protein>
    <submittedName>
        <fullName evidence="2">Uncharacterized protein</fullName>
    </submittedName>
</protein>
<reference evidence="3" key="1">
    <citation type="submission" date="2011-08" db="EMBL/GenBank/DDBJ databases">
        <authorList>
            <person name="Hoffman M."/>
            <person name="Strain E.A."/>
            <person name="Brown E."/>
            <person name="Allard M.W."/>
        </authorList>
    </citation>
    <scope>NUCLEOTIDE SEQUENCE</scope>
    <source>
        <strain evidence="3">ATCC 19109</strain>
    </source>
</reference>
<dbReference type="eggNOG" id="ENOG502ZA7V">
    <property type="taxonomic scope" value="Bacteria"/>
</dbReference>
<keyword evidence="4" id="KW-1185">Reference proteome</keyword>
<reference evidence="3 4" key="2">
    <citation type="journal article" date="2012" name="Int. J. Syst. Evol. Microbiol.">
        <title>Vibrio caribbeanicus sp. nov., isolated from the marine sponge Scleritoderma cyanea.</title>
        <authorList>
            <person name="Hoffmann M."/>
            <person name="Monday S.R."/>
            <person name="Allard M.W."/>
            <person name="Strain E.A."/>
            <person name="Whittaker P."/>
            <person name="Naum M."/>
            <person name="McCarthy P.J."/>
            <person name="Lopez J.V."/>
            <person name="Fischer M."/>
            <person name="Brown E.W."/>
        </authorList>
    </citation>
    <scope>NUCLEOTIDE SEQUENCE [LARGE SCALE GENOMIC DNA]</scope>
    <source>
        <strain evidence="3 4">ATCC 19109</strain>
    </source>
</reference>
<sequence length="376" mass="43211">MTKNYLYSVTDKALFDALNQSKITNNELRDLFLTRGVLTSKNTDREELAKNFSKYVHDYYDHQRIASALGTTPRREKITSSFISNELDTQTLESAAEKLKEKITEENNLCHIYQKSDGTFVVEVTYEVIDYNKSDFKQVVQKTSTIEIEKAPSGLTIRRPDNDHIKEYEESLLSFIEEESPGTELDRTHINLMNIEKESLRTKFFTSLVKEMSGYKLKDVSDVYVYKPKVESAFMDHEDDPEEGVHITKVSLKGEGVLISPELDSLYERSFYIWKIRWRVAEDLVDPDYFDFEAQFSDPKNCSGFSFISRGAIRYRGKGVYNKTNSQLSEDEETKFTRLIEQTAKKIVADINETSQGGGGHDSKDKVANDQDSQIS</sequence>
<dbReference type="EMBL" id="CP009354">
    <property type="protein sequence ID" value="AIW15088.1"/>
    <property type="molecule type" value="Genomic_DNA"/>
</dbReference>
<reference evidence="2 5" key="3">
    <citation type="submission" date="2014-08" db="EMBL/GenBank/DDBJ databases">
        <title>First Complete Genome Sequence of the Shellfish Pathogen Vibrio tubiashii.</title>
        <authorList>
            <person name="Richards G.P."/>
            <person name="Needleman D.S."/>
            <person name="Watson M.A."/>
            <person name="Bono J.L."/>
        </authorList>
    </citation>
    <scope>NUCLEOTIDE SEQUENCE [LARGE SCALE GENOMIC DNA]</scope>
    <source>
        <strain evidence="2 5">ATCC 19109</strain>
    </source>
</reference>
<dbReference type="RefSeq" id="WP_004748170.1">
    <property type="nucleotide sequence ID" value="NZ_AFWI01000199.1"/>
</dbReference>
<dbReference type="Proteomes" id="UP000030071">
    <property type="component" value="Chromosome 1"/>
</dbReference>
<dbReference type="GeneID" id="23445652"/>
<dbReference type="EMBL" id="AFWI01000199">
    <property type="protein sequence ID" value="EGU48178.1"/>
    <property type="molecule type" value="Genomic_DNA"/>
</dbReference>
<dbReference type="AlphaFoldDB" id="F9TC41"/>
<evidence type="ECO:0000313" key="3">
    <source>
        <dbReference type="EMBL" id="EGU48178.1"/>
    </source>
</evidence>
<accession>F9TC41</accession>
<dbReference type="STRING" id="1051646.IX91_13070"/>
<evidence type="ECO:0000313" key="4">
    <source>
        <dbReference type="Proteomes" id="UP000003836"/>
    </source>
</evidence>
<evidence type="ECO:0000313" key="2">
    <source>
        <dbReference type="EMBL" id="AIW15088.1"/>
    </source>
</evidence>
<dbReference type="HOGENOM" id="CLU_059727_0_0_6"/>